<evidence type="ECO:0000256" key="1">
    <source>
        <dbReference type="ARBA" id="ARBA00022670"/>
    </source>
</evidence>
<dbReference type="OrthoDB" id="9810445at2"/>
<dbReference type="Proteomes" id="UP000006512">
    <property type="component" value="Unassembled WGS sequence"/>
</dbReference>
<keyword evidence="10" id="KW-1185">Reference proteome</keyword>
<feature type="domain" description="Peptidase M48" evidence="8">
    <location>
        <begin position="66"/>
        <end position="245"/>
    </location>
</feature>
<comment type="similarity">
    <text evidence="6">Belongs to the peptidase M48 family.</text>
</comment>
<dbReference type="GO" id="GO:0016020">
    <property type="term" value="C:membrane"/>
    <property type="evidence" value="ECO:0007669"/>
    <property type="project" value="TreeGrafter"/>
</dbReference>
<dbReference type="STRING" id="715226.ABI_39380"/>
<dbReference type="PANTHER" id="PTHR22726:SF24">
    <property type="entry name" value="M48 FAMILY METALLOPEPTIDASE"/>
    <property type="match status" value="1"/>
</dbReference>
<evidence type="ECO:0000313" key="9">
    <source>
        <dbReference type="EMBL" id="EGF89523.1"/>
    </source>
</evidence>
<protein>
    <submittedName>
        <fullName evidence="9">Peptidase family M48 family protein</fullName>
    </submittedName>
</protein>
<dbReference type="InterPro" id="IPR051156">
    <property type="entry name" value="Mito/Outer_Membr_Metalloprot"/>
</dbReference>
<feature type="signal peptide" evidence="7">
    <location>
        <begin position="1"/>
        <end position="22"/>
    </location>
</feature>
<proteinExistence type="inferred from homology"/>
<keyword evidence="7" id="KW-0732">Signal</keyword>
<organism evidence="9 10">
    <name type="scientific">Asticcacaulis biprosthecium C19</name>
    <dbReference type="NCBI Taxonomy" id="715226"/>
    <lineage>
        <taxon>Bacteria</taxon>
        <taxon>Pseudomonadati</taxon>
        <taxon>Pseudomonadota</taxon>
        <taxon>Alphaproteobacteria</taxon>
        <taxon>Caulobacterales</taxon>
        <taxon>Caulobacteraceae</taxon>
        <taxon>Asticcacaulis</taxon>
    </lineage>
</organism>
<sequence>MRKLLKTTLAVAVLAAGVGALSGCETNEALGRSQLILVDESAMQQAAAAAWQEQLKSGKVSKDASMNARVQKVGARIVAAAGMGGQPWQYVVFDNDQPNAFVLPGNKVGVNTGLFKAVKNDDQLAAVLGHETGHVIARHAAERASQNAATQVGLQVATGVTKGRVQQVVANYGGLGAQLGILMPYSRKQESEADFIGVDLMVKAGYKASESVALWQNMSALGGNKPPEFMSTHPSDTTRIKGLQDYITTKGYK</sequence>
<dbReference type="HOGENOM" id="CLU_029002_5_0_5"/>
<dbReference type="InterPro" id="IPR001915">
    <property type="entry name" value="Peptidase_M48"/>
</dbReference>
<dbReference type="EMBL" id="GL883080">
    <property type="protein sequence ID" value="EGF89523.1"/>
    <property type="molecule type" value="Genomic_DNA"/>
</dbReference>
<dbReference type="PANTHER" id="PTHR22726">
    <property type="entry name" value="METALLOENDOPEPTIDASE OMA1"/>
    <property type="match status" value="1"/>
</dbReference>
<dbReference type="RefSeq" id="WP_006274718.1">
    <property type="nucleotide sequence ID" value="NZ_GL883080.1"/>
</dbReference>
<reference evidence="10" key="1">
    <citation type="submission" date="2011-03" db="EMBL/GenBank/DDBJ databases">
        <title>Draft genome sequence of Brevundimonas diminuta.</title>
        <authorList>
            <person name="Brown P.J.B."/>
            <person name="Buechlein A."/>
            <person name="Hemmerich C."/>
            <person name="Brun Y.V."/>
        </authorList>
    </citation>
    <scope>NUCLEOTIDE SEQUENCE [LARGE SCALE GENOMIC DNA]</scope>
    <source>
        <strain evidence="10">C19</strain>
    </source>
</reference>
<dbReference type="Pfam" id="PF01435">
    <property type="entry name" value="Peptidase_M48"/>
    <property type="match status" value="1"/>
</dbReference>
<dbReference type="GO" id="GO:0051603">
    <property type="term" value="P:proteolysis involved in protein catabolic process"/>
    <property type="evidence" value="ECO:0007669"/>
    <property type="project" value="TreeGrafter"/>
</dbReference>
<feature type="chain" id="PRO_5003320401" evidence="7">
    <location>
        <begin position="23"/>
        <end position="253"/>
    </location>
</feature>
<comment type="cofactor">
    <cofactor evidence="6">
        <name>Zn(2+)</name>
        <dbReference type="ChEBI" id="CHEBI:29105"/>
    </cofactor>
    <text evidence="6">Binds 1 zinc ion per subunit.</text>
</comment>
<evidence type="ECO:0000313" key="10">
    <source>
        <dbReference type="Proteomes" id="UP000006512"/>
    </source>
</evidence>
<evidence type="ECO:0000259" key="8">
    <source>
        <dbReference type="Pfam" id="PF01435"/>
    </source>
</evidence>
<dbReference type="PROSITE" id="PS51257">
    <property type="entry name" value="PROKAR_LIPOPROTEIN"/>
    <property type="match status" value="1"/>
</dbReference>
<gene>
    <name evidence="9" type="ORF">ABI_39380</name>
</gene>
<dbReference type="eggNOG" id="COG0501">
    <property type="taxonomic scope" value="Bacteria"/>
</dbReference>
<name>F4QS03_9CAUL</name>
<keyword evidence="2" id="KW-0479">Metal-binding</keyword>
<dbReference type="CDD" id="cd07331">
    <property type="entry name" value="M48C_Oma1_like"/>
    <property type="match status" value="1"/>
</dbReference>
<keyword evidence="5 6" id="KW-0482">Metalloprotease</keyword>
<evidence type="ECO:0000256" key="7">
    <source>
        <dbReference type="SAM" id="SignalP"/>
    </source>
</evidence>
<accession>F4QS03</accession>
<dbReference type="GO" id="GO:0004222">
    <property type="term" value="F:metalloendopeptidase activity"/>
    <property type="evidence" value="ECO:0007669"/>
    <property type="project" value="InterPro"/>
</dbReference>
<evidence type="ECO:0000256" key="2">
    <source>
        <dbReference type="ARBA" id="ARBA00022723"/>
    </source>
</evidence>
<dbReference type="AlphaFoldDB" id="F4QS03"/>
<keyword evidence="4 6" id="KW-0862">Zinc</keyword>
<keyword evidence="1 6" id="KW-0645">Protease</keyword>
<evidence type="ECO:0000256" key="4">
    <source>
        <dbReference type="ARBA" id="ARBA00022833"/>
    </source>
</evidence>
<dbReference type="GO" id="GO:0046872">
    <property type="term" value="F:metal ion binding"/>
    <property type="evidence" value="ECO:0007669"/>
    <property type="project" value="UniProtKB-KW"/>
</dbReference>
<evidence type="ECO:0000256" key="6">
    <source>
        <dbReference type="RuleBase" id="RU003983"/>
    </source>
</evidence>
<dbReference type="Gene3D" id="3.30.2010.10">
    <property type="entry name" value="Metalloproteases ('zincins'), catalytic domain"/>
    <property type="match status" value="1"/>
</dbReference>
<evidence type="ECO:0000256" key="5">
    <source>
        <dbReference type="ARBA" id="ARBA00023049"/>
    </source>
</evidence>
<keyword evidence="3 6" id="KW-0378">Hydrolase</keyword>
<evidence type="ECO:0000256" key="3">
    <source>
        <dbReference type="ARBA" id="ARBA00022801"/>
    </source>
</evidence>